<feature type="region of interest" description="Disordered" evidence="1">
    <location>
        <begin position="88"/>
        <end position="119"/>
    </location>
</feature>
<sequence>MRDDSHATQPREIVELRHGWSLAHDPVSGHDYYAHRETGAVQWEKPTILEDTSAVEPPVQVGNGWVRILDRASGSYYYAHPETQRVQWERPEFGTSPKKNARDEDDDEVESAPHSTWSAEIDDDDAWAKLQEKQLKRWAKAASGEAFALLQRISRCDAHDRLNNNGLPANNDGTKQRARSQPAADERCWVIKTKHPSERGIVTEPNASRGMLYAYNTTSNLAPNQHFT</sequence>
<feature type="region of interest" description="Disordered" evidence="1">
    <location>
        <begin position="165"/>
        <end position="184"/>
    </location>
</feature>
<dbReference type="Gene3D" id="2.20.70.10">
    <property type="match status" value="2"/>
</dbReference>
<feature type="domain" description="WW" evidence="2">
    <location>
        <begin position="59"/>
        <end position="93"/>
    </location>
</feature>
<dbReference type="Pfam" id="PF00397">
    <property type="entry name" value="WW"/>
    <property type="match status" value="1"/>
</dbReference>
<dbReference type="EMBL" id="JAQMWT010000314">
    <property type="protein sequence ID" value="KAJ8605511.1"/>
    <property type="molecule type" value="Genomic_DNA"/>
</dbReference>
<dbReference type="CDD" id="cd00201">
    <property type="entry name" value="WW"/>
    <property type="match status" value="1"/>
</dbReference>
<evidence type="ECO:0000259" key="2">
    <source>
        <dbReference type="PROSITE" id="PS50020"/>
    </source>
</evidence>
<comment type="caution">
    <text evidence="3">The sequence shown here is derived from an EMBL/GenBank/DDBJ whole genome shotgun (WGS) entry which is preliminary data.</text>
</comment>
<protein>
    <recommendedName>
        <fullName evidence="2">WW domain-containing protein</fullName>
    </recommendedName>
</protein>
<evidence type="ECO:0000313" key="3">
    <source>
        <dbReference type="EMBL" id="KAJ8605511.1"/>
    </source>
</evidence>
<evidence type="ECO:0000256" key="1">
    <source>
        <dbReference type="SAM" id="MobiDB-lite"/>
    </source>
</evidence>
<proteinExistence type="predicted"/>
<gene>
    <name evidence="3" type="ORF">CTAYLR_000044</name>
</gene>
<keyword evidence="4" id="KW-1185">Reference proteome</keyword>
<dbReference type="SUPFAM" id="SSF51045">
    <property type="entry name" value="WW domain"/>
    <property type="match status" value="2"/>
</dbReference>
<dbReference type="InterPro" id="IPR036020">
    <property type="entry name" value="WW_dom_sf"/>
</dbReference>
<feature type="domain" description="WW" evidence="2">
    <location>
        <begin position="14"/>
        <end position="48"/>
    </location>
</feature>
<name>A0AAD7UI00_9STRA</name>
<evidence type="ECO:0000313" key="4">
    <source>
        <dbReference type="Proteomes" id="UP001230188"/>
    </source>
</evidence>
<dbReference type="Proteomes" id="UP001230188">
    <property type="component" value="Unassembled WGS sequence"/>
</dbReference>
<dbReference type="SMART" id="SM00456">
    <property type="entry name" value="WW"/>
    <property type="match status" value="2"/>
</dbReference>
<organism evidence="3 4">
    <name type="scientific">Chrysophaeum taylorii</name>
    <dbReference type="NCBI Taxonomy" id="2483200"/>
    <lineage>
        <taxon>Eukaryota</taxon>
        <taxon>Sar</taxon>
        <taxon>Stramenopiles</taxon>
        <taxon>Ochrophyta</taxon>
        <taxon>Pelagophyceae</taxon>
        <taxon>Pelagomonadales</taxon>
        <taxon>Pelagomonadaceae</taxon>
        <taxon>Chrysophaeum</taxon>
    </lineage>
</organism>
<dbReference type="AlphaFoldDB" id="A0AAD7UI00"/>
<dbReference type="InterPro" id="IPR001202">
    <property type="entry name" value="WW_dom"/>
</dbReference>
<accession>A0AAD7UI00</accession>
<reference evidence="3" key="1">
    <citation type="submission" date="2023-01" db="EMBL/GenBank/DDBJ databases">
        <title>Metagenome sequencing of chrysophaentin producing Chrysophaeum taylorii.</title>
        <authorList>
            <person name="Davison J."/>
            <person name="Bewley C."/>
        </authorList>
    </citation>
    <scope>NUCLEOTIDE SEQUENCE</scope>
    <source>
        <strain evidence="3">NIES-1699</strain>
    </source>
</reference>
<dbReference type="PROSITE" id="PS50020">
    <property type="entry name" value="WW_DOMAIN_2"/>
    <property type="match status" value="2"/>
</dbReference>